<evidence type="ECO:0000256" key="1">
    <source>
        <dbReference type="SAM" id="SignalP"/>
    </source>
</evidence>
<dbReference type="eggNOG" id="COG2133">
    <property type="taxonomic scope" value="Bacteria"/>
</dbReference>
<dbReference type="InterPro" id="IPR011041">
    <property type="entry name" value="Quinoprot_gluc/sorb_DH_b-prop"/>
</dbReference>
<dbReference type="Pfam" id="PF22807">
    <property type="entry name" value="TrAA12"/>
    <property type="match status" value="1"/>
</dbReference>
<feature type="domain" description="Pyrroloquinoline quinone-dependent pyranose dehydrogenase beta-propeller" evidence="2">
    <location>
        <begin position="40"/>
        <end position="226"/>
    </location>
</feature>
<dbReference type="PANTHER" id="PTHR33546">
    <property type="entry name" value="LARGE, MULTIFUNCTIONAL SECRETED PROTEIN-RELATED"/>
    <property type="match status" value="1"/>
</dbReference>
<sequence>MRTTSYFGLLILALVSADASLAQADGWQTINVVGTDHRLKVPKGVQVEKVADLDAPRMISLGPDGVMFVGSRGDSIYRLAPPYDQATPLAEIGDYPNSVIQRGGQLYVATTHALMRADYRGAETLSSDDFEVVAELPGGDGHNSRTLTVGPDGRIYLSLGILDNCTDQFIGEGYAFADRRGGIMVLDENGDSPQWQPYATGLRNPVGLAWDHEGVLFATNNGPDHWGYEQPPEVLVRAEEGSFHGMPWYQWVAGEYRRDDCVNSEPPHPTDAIPAPVAILPARSAPLGLAFLPEDSGLALDAIVAIHGSSATQPDGRVTGDPATRREPRIVGVTIDEHGQGKISDLLSGFQNEQGERWARPVGIVLAPDGALYFTSDRGESGLYRVTFDRQH</sequence>
<proteinExistence type="predicted"/>
<dbReference type="Gene3D" id="2.120.10.30">
    <property type="entry name" value="TolB, C-terminal domain"/>
    <property type="match status" value="1"/>
</dbReference>
<comment type="caution">
    <text evidence="3">The sequence shown here is derived from an EMBL/GenBank/DDBJ whole genome shotgun (WGS) entry which is preliminary data.</text>
</comment>
<dbReference type="OrthoDB" id="9770043at2"/>
<dbReference type="AlphaFoldDB" id="S2KIZ0"/>
<keyword evidence="1" id="KW-0732">Signal</keyword>
<reference evidence="3 4" key="1">
    <citation type="journal article" date="2013" name="Genome Announc.">
        <title>Draft genome sequence of the moderately halophilic gammaproteobacterium Halomonas anticariensis FP35.</title>
        <authorList>
            <person name="Tahrioui A."/>
            <person name="Quesada E."/>
            <person name="Llamas I."/>
        </authorList>
    </citation>
    <scope>NUCLEOTIDE SEQUENCE [LARGE SCALE GENOMIC DNA]</scope>
    <source>
        <strain evidence="4">DSM 16096 / CECT 5854 / LMG 22089 / FP35</strain>
    </source>
</reference>
<evidence type="ECO:0000259" key="2">
    <source>
        <dbReference type="Pfam" id="PF22807"/>
    </source>
</evidence>
<dbReference type="SUPFAM" id="SSF50952">
    <property type="entry name" value="Soluble quinoprotein glucose dehydrogenase"/>
    <property type="match status" value="1"/>
</dbReference>
<gene>
    <name evidence="3" type="ORF">L861_05050</name>
</gene>
<dbReference type="PANTHER" id="PTHR33546:SF1">
    <property type="entry name" value="LARGE, MULTIFUNCTIONAL SECRETED PROTEIN"/>
    <property type="match status" value="1"/>
</dbReference>
<dbReference type="RefSeq" id="WP_016417000.1">
    <property type="nucleotide sequence ID" value="NZ_KE332391.1"/>
</dbReference>
<feature type="signal peptide" evidence="1">
    <location>
        <begin position="1"/>
        <end position="24"/>
    </location>
</feature>
<dbReference type="InterPro" id="IPR054539">
    <property type="entry name" value="Beta-prop_PDH"/>
</dbReference>
<dbReference type="InterPro" id="IPR011042">
    <property type="entry name" value="6-blade_b-propeller_TolB-like"/>
</dbReference>
<dbReference type="Proteomes" id="UP000014463">
    <property type="component" value="Unassembled WGS sequence"/>
</dbReference>
<protein>
    <recommendedName>
        <fullName evidence="2">Pyrroloquinoline quinone-dependent pyranose dehydrogenase beta-propeller domain-containing protein</fullName>
    </recommendedName>
</protein>
<evidence type="ECO:0000313" key="4">
    <source>
        <dbReference type="Proteomes" id="UP000014463"/>
    </source>
</evidence>
<dbReference type="PATRIC" id="fig|1121939.11.peg.2491"/>
<evidence type="ECO:0000313" key="3">
    <source>
        <dbReference type="EMBL" id="EPC02127.1"/>
    </source>
</evidence>
<dbReference type="STRING" id="1121939.L861_05050"/>
<dbReference type="EMBL" id="ASTJ01000028">
    <property type="protein sequence ID" value="EPC02127.1"/>
    <property type="molecule type" value="Genomic_DNA"/>
</dbReference>
<accession>S2KIZ0</accession>
<keyword evidence="4" id="KW-1185">Reference proteome</keyword>
<feature type="chain" id="PRO_5004509987" description="Pyrroloquinoline quinone-dependent pyranose dehydrogenase beta-propeller domain-containing protein" evidence="1">
    <location>
        <begin position="25"/>
        <end position="392"/>
    </location>
</feature>
<name>S2KIZ0_LITA3</name>
<organism evidence="3 4">
    <name type="scientific">Litchfieldella anticariensis (strain DSM 16096 / CECT 5854 / CIP 108499 / LMG 22089 / FP35)</name>
    <name type="common">Halomonas anticariensis</name>
    <dbReference type="NCBI Taxonomy" id="1121939"/>
    <lineage>
        <taxon>Bacteria</taxon>
        <taxon>Pseudomonadati</taxon>
        <taxon>Pseudomonadota</taxon>
        <taxon>Gammaproteobacteria</taxon>
        <taxon>Oceanospirillales</taxon>
        <taxon>Halomonadaceae</taxon>
        <taxon>Litchfieldella</taxon>
    </lineage>
</organism>